<sequence length="158" mass="17764">MKIFISHQQADSILATSLAARLLNVHLIHSYLDVIDPALDRSGDALADHVKHELGKCTQLLAVVSEATRSSWWVPWEIGIATEKEFPLATYAGATTTVPEYLRKWPYLRSLTDLDLYAAASKTAANDFQIKRGYLAESAARERSTKEFYRVLRASLRQ</sequence>
<gene>
    <name evidence="2" type="ORF">ABLV49_10005</name>
</gene>
<feature type="domain" description="TIR" evidence="1">
    <location>
        <begin position="3"/>
        <end position="117"/>
    </location>
</feature>
<evidence type="ECO:0000259" key="1">
    <source>
        <dbReference type="Pfam" id="PF13676"/>
    </source>
</evidence>
<dbReference type="GO" id="GO:0007165">
    <property type="term" value="P:signal transduction"/>
    <property type="evidence" value="ECO:0007669"/>
    <property type="project" value="InterPro"/>
</dbReference>
<proteinExistence type="predicted"/>
<accession>A0AAU7LWU6</accession>
<dbReference type="SUPFAM" id="SSF52200">
    <property type="entry name" value="Toll/Interleukin receptor TIR domain"/>
    <property type="match status" value="1"/>
</dbReference>
<dbReference type="Pfam" id="PF13676">
    <property type="entry name" value="TIR_2"/>
    <property type="match status" value="1"/>
</dbReference>
<name>A0AAU7LWU6_9BURK</name>
<dbReference type="RefSeq" id="WP_349281435.1">
    <property type="nucleotide sequence ID" value="NZ_CBCSCU010000002.1"/>
</dbReference>
<organism evidence="2">
    <name type="scientific">Polaromonas hydrogenivorans</name>
    <dbReference type="NCBI Taxonomy" id="335476"/>
    <lineage>
        <taxon>Bacteria</taxon>
        <taxon>Pseudomonadati</taxon>
        <taxon>Pseudomonadota</taxon>
        <taxon>Betaproteobacteria</taxon>
        <taxon>Burkholderiales</taxon>
        <taxon>Comamonadaceae</taxon>
        <taxon>Polaromonas</taxon>
    </lineage>
</organism>
<dbReference type="AlphaFoldDB" id="A0AAU7LWU6"/>
<dbReference type="EMBL" id="CP157675">
    <property type="protein sequence ID" value="XBP72105.1"/>
    <property type="molecule type" value="Genomic_DNA"/>
</dbReference>
<keyword evidence="2" id="KW-0675">Receptor</keyword>
<dbReference type="Gene3D" id="3.40.50.10140">
    <property type="entry name" value="Toll/interleukin-1 receptor homology (TIR) domain"/>
    <property type="match status" value="1"/>
</dbReference>
<dbReference type="InterPro" id="IPR000157">
    <property type="entry name" value="TIR_dom"/>
</dbReference>
<reference evidence="2" key="1">
    <citation type="submission" date="2024-05" db="EMBL/GenBank/DDBJ databases">
        <authorList>
            <person name="Bunk B."/>
            <person name="Swiderski J."/>
            <person name="Sproer C."/>
            <person name="Thiel V."/>
        </authorList>
    </citation>
    <scope>NUCLEOTIDE SEQUENCE</scope>
    <source>
        <strain evidence="2">DSM 17735</strain>
    </source>
</reference>
<dbReference type="InterPro" id="IPR035897">
    <property type="entry name" value="Toll_tir_struct_dom_sf"/>
</dbReference>
<protein>
    <submittedName>
        <fullName evidence="2">Toll/interleukin-1 receptor domain-containing protein</fullName>
    </submittedName>
</protein>
<evidence type="ECO:0000313" key="2">
    <source>
        <dbReference type="EMBL" id="XBP72105.1"/>
    </source>
</evidence>